<dbReference type="Proteomes" id="UP000296049">
    <property type="component" value="Unassembled WGS sequence"/>
</dbReference>
<reference evidence="2" key="1">
    <citation type="journal article" date="2013" name="Nat. Genet.">
        <title>The duck genome and transcriptome provide insight into an avian influenza virus reservoir species.</title>
        <authorList>
            <person name="Huang Y."/>
            <person name="Li Y."/>
            <person name="Burt D.W."/>
            <person name="Chen H."/>
            <person name="Zhang Y."/>
            <person name="Qian W."/>
            <person name="Kim H."/>
            <person name="Gan S."/>
            <person name="Zhao Y."/>
            <person name="Li J."/>
            <person name="Yi K."/>
            <person name="Feng H."/>
            <person name="Zhu P."/>
            <person name="Li B."/>
            <person name="Liu Q."/>
            <person name="Fairley S."/>
            <person name="Magor K.E."/>
            <person name="Du Z."/>
            <person name="Hu X."/>
            <person name="Goodman L."/>
            <person name="Tafer H."/>
            <person name="Vignal A."/>
            <person name="Lee T."/>
            <person name="Kim K.W."/>
            <person name="Sheng Z."/>
            <person name="An Y."/>
            <person name="Searle S."/>
            <person name="Herrero J."/>
            <person name="Groenen M.A."/>
            <person name="Crooijmans R.P."/>
            <person name="Faraut T."/>
            <person name="Cai Q."/>
            <person name="Webster R.G."/>
            <person name="Aldridge J.R."/>
            <person name="Warren W.C."/>
            <person name="Bartschat S."/>
            <person name="Kehr S."/>
            <person name="Marz M."/>
            <person name="Stadler P.F."/>
            <person name="Smith J."/>
            <person name="Kraus R.H."/>
            <person name="Zhao Y."/>
            <person name="Ren L."/>
            <person name="Fei J."/>
            <person name="Morisson M."/>
            <person name="Kaiser P."/>
            <person name="Griffin D.K."/>
            <person name="Rao M."/>
            <person name="Pitel F."/>
            <person name="Wang J."/>
            <person name="Li N."/>
        </authorList>
    </citation>
    <scope>NUCLEOTIDE SEQUENCE [LARGE SCALE GENOMIC DNA]</scope>
</reference>
<evidence type="ECO:0000313" key="1">
    <source>
        <dbReference type="EMBL" id="EOB04395.1"/>
    </source>
</evidence>
<name>R0LRP4_ANAPL</name>
<proteinExistence type="predicted"/>
<dbReference type="AlphaFoldDB" id="R0LRP4"/>
<evidence type="ECO:0000313" key="2">
    <source>
        <dbReference type="Proteomes" id="UP000296049"/>
    </source>
</evidence>
<sequence length="182" mass="20178">MLSEVQDHRSWDLHAQDWDIFIFLGHSSGASPQPLAPSVGLWGDPAPARHEAQLKSRTVPFFLHHGAQVCSGAGQKACCSLSCRGHRRFALGQDKRPAAAGITLQKLKTGMGENRLRIKLLQPTPNREDFRPLPRQLMLQGALRSYTSCQDWRGPARSSHAFLQPITDPSSPVIPSLLLFRL</sequence>
<gene>
    <name evidence="1" type="ORF">Anapl_11914</name>
</gene>
<keyword evidence="2" id="KW-1185">Reference proteome</keyword>
<protein>
    <submittedName>
        <fullName evidence="1">Uncharacterized protein</fullName>
    </submittedName>
</protein>
<accession>R0LRP4</accession>
<dbReference type="EMBL" id="KB742794">
    <property type="protein sequence ID" value="EOB04395.1"/>
    <property type="molecule type" value="Genomic_DNA"/>
</dbReference>
<organism evidence="1 2">
    <name type="scientific">Anas platyrhynchos</name>
    <name type="common">Mallard</name>
    <name type="synonym">Anas boschas</name>
    <dbReference type="NCBI Taxonomy" id="8839"/>
    <lineage>
        <taxon>Eukaryota</taxon>
        <taxon>Metazoa</taxon>
        <taxon>Chordata</taxon>
        <taxon>Craniata</taxon>
        <taxon>Vertebrata</taxon>
        <taxon>Euteleostomi</taxon>
        <taxon>Archelosauria</taxon>
        <taxon>Archosauria</taxon>
        <taxon>Dinosauria</taxon>
        <taxon>Saurischia</taxon>
        <taxon>Theropoda</taxon>
        <taxon>Coelurosauria</taxon>
        <taxon>Aves</taxon>
        <taxon>Neognathae</taxon>
        <taxon>Galloanserae</taxon>
        <taxon>Anseriformes</taxon>
        <taxon>Anatidae</taxon>
        <taxon>Anatinae</taxon>
        <taxon>Anas</taxon>
    </lineage>
</organism>